<sequence>MLRSSFRRTSTVGSSQSLAGRRSSVNQRDIERIQHALLKSKRDPTRWLVAAMIVSPLFIFFYHYVVVFCHGSLFTALVTNEPEDWISGLPNVFSRVGWIATATIVALQLLFAHALPADEVKVLSADGQKLKKRINGFSSCLLICLLYVLGAGMGLYRGNVLFVHWHHVMGALTVSALLVVLFAWAKTTTESFEFVADFYYGFDVSEFGADLDLRHLVLTRLVMTLWPLYVISALYEHCELHGRFSGTSTPLGDDLCALQLVYVAKHMWYEHLALRPGTAGTEKAGFYRFWMTTVFMVTVYVTPVGILAHSTKGASRAACVLVSAANLLFQYVRIDVDVQKYEFRIADGNIKVWGDRDPFFINAKCRNEAGEATMKLLLGSGYWGIVRHPNYPMEVLTFASWCFFTKSSCLLPYFPAIFMGVFLLLRMSRIENECLAKYAHYWIQYTSRVQFRMIPGVY</sequence>
<evidence type="ECO:0000256" key="17">
    <source>
        <dbReference type="ARBA" id="ARBA00042688"/>
    </source>
</evidence>
<comment type="catalytic activity">
    <reaction evidence="18">
        <text>cholesterol + NADP(+) = 7-dehydrocholesterol + NADPH + H(+)</text>
        <dbReference type="Rhea" id="RHEA:23984"/>
        <dbReference type="ChEBI" id="CHEBI:15378"/>
        <dbReference type="ChEBI" id="CHEBI:16113"/>
        <dbReference type="ChEBI" id="CHEBI:17759"/>
        <dbReference type="ChEBI" id="CHEBI:57783"/>
        <dbReference type="ChEBI" id="CHEBI:58349"/>
        <dbReference type="EC" id="1.3.1.21"/>
    </reaction>
    <physiologicalReaction direction="right-to-left" evidence="18">
        <dbReference type="Rhea" id="RHEA:23986"/>
    </physiologicalReaction>
</comment>
<dbReference type="Pfam" id="PF01222">
    <property type="entry name" value="ERG4_ERG24"/>
    <property type="match status" value="1"/>
</dbReference>
<keyword evidence="8" id="KW-0752">Steroid biosynthesis</keyword>
<keyword evidence="15" id="KW-0753">Steroid metabolism</keyword>
<keyword evidence="12" id="KW-0443">Lipid metabolism</keyword>
<dbReference type="PANTHER" id="PTHR21257">
    <property type="entry name" value="DELTA(14)-STEROL REDUCTASE"/>
    <property type="match status" value="1"/>
</dbReference>
<dbReference type="PANTHER" id="PTHR21257:SF38">
    <property type="entry name" value="7-DEHYDROCHOLESTEROL REDUCTASE"/>
    <property type="match status" value="1"/>
</dbReference>
<keyword evidence="23" id="KW-1185">Reference proteome</keyword>
<keyword evidence="13 21" id="KW-0472">Membrane</keyword>
<evidence type="ECO:0000256" key="6">
    <source>
        <dbReference type="ARBA" id="ARBA00022778"/>
    </source>
</evidence>
<evidence type="ECO:0000256" key="16">
    <source>
        <dbReference type="ARBA" id="ARBA00038851"/>
    </source>
</evidence>
<feature type="transmembrane region" description="Helical" evidence="21">
    <location>
        <begin position="136"/>
        <end position="156"/>
    </location>
</feature>
<evidence type="ECO:0000256" key="10">
    <source>
        <dbReference type="ARBA" id="ARBA00023002"/>
    </source>
</evidence>
<evidence type="ECO:0000256" key="3">
    <source>
        <dbReference type="ARBA" id="ARBA00022516"/>
    </source>
</evidence>
<keyword evidence="14" id="KW-1207">Sterol metabolism</keyword>
<feature type="transmembrane region" description="Helical" evidence="21">
    <location>
        <begin position="47"/>
        <end position="76"/>
    </location>
</feature>
<evidence type="ECO:0000256" key="2">
    <source>
        <dbReference type="ARBA" id="ARBA00005402"/>
    </source>
</evidence>
<comment type="similarity">
    <text evidence="2">Belongs to the ERG4/ERG24 family.</text>
</comment>
<comment type="caution">
    <text evidence="22">The sequence shown here is derived from an EMBL/GenBank/DDBJ whole genome shotgun (WGS) entry which is preliminary data.</text>
</comment>
<comment type="subcellular location">
    <subcellularLocation>
        <location evidence="1">Membrane</location>
        <topology evidence="1">Multi-pass membrane protein</topology>
    </subcellularLocation>
</comment>
<evidence type="ECO:0000256" key="21">
    <source>
        <dbReference type="SAM" id="Phobius"/>
    </source>
</evidence>
<feature type="transmembrane region" description="Helical" evidence="21">
    <location>
        <begin position="96"/>
        <end position="115"/>
    </location>
</feature>
<keyword evidence="6" id="KW-0152">Cholesterol biosynthesis</keyword>
<dbReference type="GO" id="GO:0005789">
    <property type="term" value="C:endoplasmic reticulum membrane"/>
    <property type="evidence" value="ECO:0007669"/>
    <property type="project" value="TreeGrafter"/>
</dbReference>
<dbReference type="AlphaFoldDB" id="A0AA39LUX5"/>
<accession>A0AA39LUX5</accession>
<feature type="transmembrane region" description="Helical" evidence="21">
    <location>
        <begin position="162"/>
        <end position="184"/>
    </location>
</feature>
<keyword evidence="11" id="KW-0756">Sterol biosynthesis</keyword>
<dbReference type="InterPro" id="IPR001171">
    <property type="entry name" value="ERG24_DHCR-like"/>
</dbReference>
<evidence type="ECO:0000256" key="19">
    <source>
        <dbReference type="ARBA" id="ARBA00047826"/>
    </source>
</evidence>
<comment type="catalytic activity">
    <reaction evidence="19">
        <text>7-dehydrodesmosterol + NADPH + H(+) = desmosterol + NADP(+)</text>
        <dbReference type="Rhea" id="RHEA:46740"/>
        <dbReference type="ChEBI" id="CHEBI:15378"/>
        <dbReference type="ChEBI" id="CHEBI:17737"/>
        <dbReference type="ChEBI" id="CHEBI:27910"/>
        <dbReference type="ChEBI" id="CHEBI:57783"/>
        <dbReference type="ChEBI" id="CHEBI:58349"/>
    </reaction>
    <physiologicalReaction direction="left-to-right" evidence="19">
        <dbReference type="Rhea" id="RHEA:46741"/>
    </physiologicalReaction>
</comment>
<evidence type="ECO:0000256" key="18">
    <source>
        <dbReference type="ARBA" id="ARBA00047795"/>
    </source>
</evidence>
<dbReference type="EC" id="1.3.1.21" evidence="16"/>
<evidence type="ECO:0000256" key="8">
    <source>
        <dbReference type="ARBA" id="ARBA00022955"/>
    </source>
</evidence>
<proteinExistence type="inferred from homology"/>
<keyword evidence="9 21" id="KW-1133">Transmembrane helix</keyword>
<keyword evidence="3" id="KW-0444">Lipid biosynthesis</keyword>
<evidence type="ECO:0000256" key="5">
    <source>
        <dbReference type="ARBA" id="ARBA00022692"/>
    </source>
</evidence>
<evidence type="ECO:0000256" key="9">
    <source>
        <dbReference type="ARBA" id="ARBA00022989"/>
    </source>
</evidence>
<evidence type="ECO:0000313" key="23">
    <source>
        <dbReference type="Proteomes" id="UP001175271"/>
    </source>
</evidence>
<evidence type="ECO:0000256" key="12">
    <source>
        <dbReference type="ARBA" id="ARBA00023098"/>
    </source>
</evidence>
<feature type="transmembrane region" description="Helical" evidence="21">
    <location>
        <begin position="398"/>
        <end position="425"/>
    </location>
</feature>
<reference evidence="22" key="1">
    <citation type="submission" date="2023-06" db="EMBL/GenBank/DDBJ databases">
        <title>Genomic analysis of the entomopathogenic nematode Steinernema hermaphroditum.</title>
        <authorList>
            <person name="Schwarz E.M."/>
            <person name="Heppert J.K."/>
            <person name="Baniya A."/>
            <person name="Schwartz H.T."/>
            <person name="Tan C.-H."/>
            <person name="Antoshechkin I."/>
            <person name="Sternberg P.W."/>
            <person name="Goodrich-Blair H."/>
            <person name="Dillman A.R."/>
        </authorList>
    </citation>
    <scope>NUCLEOTIDE SEQUENCE</scope>
    <source>
        <strain evidence="22">PS9179</strain>
        <tissue evidence="22">Whole animal</tissue>
    </source>
</reference>
<dbReference type="EMBL" id="JAUCMV010000003">
    <property type="protein sequence ID" value="KAK0410567.1"/>
    <property type="molecule type" value="Genomic_DNA"/>
</dbReference>
<evidence type="ECO:0000256" key="20">
    <source>
        <dbReference type="SAM" id="MobiDB-lite"/>
    </source>
</evidence>
<keyword evidence="5 21" id="KW-0812">Transmembrane</keyword>
<evidence type="ECO:0000256" key="15">
    <source>
        <dbReference type="ARBA" id="ARBA00023221"/>
    </source>
</evidence>
<dbReference type="Gene3D" id="1.20.120.1630">
    <property type="match status" value="1"/>
</dbReference>
<dbReference type="GO" id="GO:0047598">
    <property type="term" value="F:7-dehydrocholesterol reductase activity"/>
    <property type="evidence" value="ECO:0007669"/>
    <property type="project" value="UniProtKB-EC"/>
</dbReference>
<evidence type="ECO:0000313" key="22">
    <source>
        <dbReference type="EMBL" id="KAK0410567.1"/>
    </source>
</evidence>
<protein>
    <recommendedName>
        <fullName evidence="16">7-dehydrocholesterol reductase</fullName>
        <ecNumber evidence="16">1.3.1.21</ecNumber>
    </recommendedName>
    <alternativeName>
        <fullName evidence="17">Sterol Delta(7)-reductase</fullName>
    </alternativeName>
</protein>
<gene>
    <name evidence="22" type="ORF">QR680_005200</name>
</gene>
<evidence type="ECO:0000256" key="13">
    <source>
        <dbReference type="ARBA" id="ARBA00023136"/>
    </source>
</evidence>
<feature type="compositionally biased region" description="Polar residues" evidence="20">
    <location>
        <begin position="7"/>
        <end position="23"/>
    </location>
</feature>
<dbReference type="Proteomes" id="UP001175271">
    <property type="component" value="Unassembled WGS sequence"/>
</dbReference>
<dbReference type="GO" id="GO:0006695">
    <property type="term" value="P:cholesterol biosynthetic process"/>
    <property type="evidence" value="ECO:0007669"/>
    <property type="project" value="UniProtKB-KW"/>
</dbReference>
<name>A0AA39LUX5_9BILA</name>
<keyword evidence="10" id="KW-0560">Oxidoreductase</keyword>
<dbReference type="GO" id="GO:0016132">
    <property type="term" value="P:brassinosteroid biosynthetic process"/>
    <property type="evidence" value="ECO:0007669"/>
    <property type="project" value="TreeGrafter"/>
</dbReference>
<evidence type="ECO:0000256" key="1">
    <source>
        <dbReference type="ARBA" id="ARBA00004141"/>
    </source>
</evidence>
<evidence type="ECO:0000256" key="4">
    <source>
        <dbReference type="ARBA" id="ARBA00022548"/>
    </source>
</evidence>
<keyword evidence="4" id="KW-0153">Cholesterol metabolism</keyword>
<evidence type="ECO:0000256" key="14">
    <source>
        <dbReference type="ARBA" id="ARBA00023166"/>
    </source>
</evidence>
<feature type="transmembrane region" description="Helical" evidence="21">
    <location>
        <begin position="287"/>
        <end position="307"/>
    </location>
</feature>
<evidence type="ECO:0000256" key="7">
    <source>
        <dbReference type="ARBA" id="ARBA00022857"/>
    </source>
</evidence>
<feature type="region of interest" description="Disordered" evidence="20">
    <location>
        <begin position="1"/>
        <end position="23"/>
    </location>
</feature>
<organism evidence="22 23">
    <name type="scientific">Steinernema hermaphroditum</name>
    <dbReference type="NCBI Taxonomy" id="289476"/>
    <lineage>
        <taxon>Eukaryota</taxon>
        <taxon>Metazoa</taxon>
        <taxon>Ecdysozoa</taxon>
        <taxon>Nematoda</taxon>
        <taxon>Chromadorea</taxon>
        <taxon>Rhabditida</taxon>
        <taxon>Tylenchina</taxon>
        <taxon>Panagrolaimomorpha</taxon>
        <taxon>Strongyloidoidea</taxon>
        <taxon>Steinernematidae</taxon>
        <taxon>Steinernema</taxon>
    </lineage>
</organism>
<keyword evidence="7" id="KW-0521">NADP</keyword>
<evidence type="ECO:0000256" key="11">
    <source>
        <dbReference type="ARBA" id="ARBA00023011"/>
    </source>
</evidence>